<dbReference type="AlphaFoldDB" id="A0A8J7H486"/>
<dbReference type="InterPro" id="IPR053780">
    <property type="entry name" value="Gp66-like"/>
</dbReference>
<feature type="region of interest" description="Disordered" evidence="1">
    <location>
        <begin position="131"/>
        <end position="168"/>
    </location>
</feature>
<sequence>MSHAHEAAIPLHVVPLDLAAANRMVATLHRHHPKVASHRYSIGVIDDQGVIRGAAILSRPAARMTDWHTVVEVSRLVTDGTPNACSMLYGAAARAAKALGFRRVQTFILDTEPGTTLRAAGWVLDGVSPGGSWASPSRPARDLHPTGPKQRWVKDVNPVRPRRADLDG</sequence>
<reference evidence="2" key="1">
    <citation type="submission" date="2020-11" db="EMBL/GenBank/DDBJ databases">
        <title>Sequencing the genomes of 1000 actinobacteria strains.</title>
        <authorList>
            <person name="Klenk H.-P."/>
        </authorList>
    </citation>
    <scope>NUCLEOTIDE SEQUENCE</scope>
    <source>
        <strain evidence="2">DSM 45356</strain>
    </source>
</reference>
<dbReference type="EMBL" id="JADOUF010000001">
    <property type="protein sequence ID" value="MBG6141118.1"/>
    <property type="molecule type" value="Genomic_DNA"/>
</dbReference>
<organism evidence="2 3">
    <name type="scientific">Longispora fulva</name>
    <dbReference type="NCBI Taxonomy" id="619741"/>
    <lineage>
        <taxon>Bacteria</taxon>
        <taxon>Bacillati</taxon>
        <taxon>Actinomycetota</taxon>
        <taxon>Actinomycetes</taxon>
        <taxon>Micromonosporales</taxon>
        <taxon>Micromonosporaceae</taxon>
        <taxon>Longispora</taxon>
    </lineage>
</organism>
<proteinExistence type="predicted"/>
<dbReference type="Proteomes" id="UP000622552">
    <property type="component" value="Unassembled WGS sequence"/>
</dbReference>
<keyword evidence="3" id="KW-1185">Reference proteome</keyword>
<evidence type="ECO:0000313" key="3">
    <source>
        <dbReference type="Proteomes" id="UP000622552"/>
    </source>
</evidence>
<comment type="caution">
    <text evidence="2">The sequence shown here is derived from an EMBL/GenBank/DDBJ whole genome shotgun (WGS) entry which is preliminary data.</text>
</comment>
<dbReference type="RefSeq" id="WP_197007582.1">
    <property type="nucleotide sequence ID" value="NZ_BONS01000046.1"/>
</dbReference>
<protein>
    <submittedName>
        <fullName evidence="2">Uncharacterized protein</fullName>
    </submittedName>
</protein>
<accession>A0A8J7H486</accession>
<evidence type="ECO:0000256" key="1">
    <source>
        <dbReference type="SAM" id="MobiDB-lite"/>
    </source>
</evidence>
<evidence type="ECO:0000313" key="2">
    <source>
        <dbReference type="EMBL" id="MBG6141118.1"/>
    </source>
</evidence>
<name>A0A8J7H486_9ACTN</name>
<gene>
    <name evidence="2" type="ORF">IW245_007312</name>
</gene>
<dbReference type="NCBIfam" id="NF045478">
    <property type="entry name" value="XF1762_fam"/>
    <property type="match status" value="1"/>
</dbReference>